<feature type="transmembrane region" description="Helical" evidence="1">
    <location>
        <begin position="48"/>
        <end position="70"/>
    </location>
</feature>
<keyword evidence="3" id="KW-1185">Reference proteome</keyword>
<evidence type="ECO:0000256" key="1">
    <source>
        <dbReference type="SAM" id="Phobius"/>
    </source>
</evidence>
<keyword evidence="1" id="KW-0472">Membrane</keyword>
<dbReference type="AlphaFoldDB" id="A0A9N9R0M3"/>
<keyword evidence="1" id="KW-0812">Transmembrane</keyword>
<protein>
    <submittedName>
        <fullName evidence="2">Uncharacterized protein</fullName>
    </submittedName>
</protein>
<sequence length="116" mass="13049">MQDADSSFYTLASQSQFSRDIDHWIRGGSIQTTGVQNSRANLVQRSTLTATASLGISSVWYVLAMILPLFSVNINCNQWRYNPSNVLNKAQLLYARISAVCQSIRNHVRRLAEDQV</sequence>
<accession>A0A9N9R0M3</accession>
<proteinExistence type="predicted"/>
<evidence type="ECO:0000313" key="2">
    <source>
        <dbReference type="EMBL" id="CAG9787484.1"/>
    </source>
</evidence>
<gene>
    <name evidence="2" type="ORF">DIATSA_LOCUS5358</name>
</gene>
<dbReference type="OrthoDB" id="7438227at2759"/>
<reference evidence="2" key="1">
    <citation type="submission" date="2021-12" db="EMBL/GenBank/DDBJ databases">
        <authorList>
            <person name="King R."/>
        </authorList>
    </citation>
    <scope>NUCLEOTIDE SEQUENCE</scope>
</reference>
<name>A0A9N9R0M3_9NEOP</name>
<reference evidence="2" key="2">
    <citation type="submission" date="2022-10" db="EMBL/GenBank/DDBJ databases">
        <authorList>
            <consortium name="ENA_rothamsted_submissions"/>
            <consortium name="culmorum"/>
            <person name="King R."/>
        </authorList>
    </citation>
    <scope>NUCLEOTIDE SEQUENCE</scope>
</reference>
<organism evidence="2 3">
    <name type="scientific">Diatraea saccharalis</name>
    <name type="common">sugarcane borer</name>
    <dbReference type="NCBI Taxonomy" id="40085"/>
    <lineage>
        <taxon>Eukaryota</taxon>
        <taxon>Metazoa</taxon>
        <taxon>Ecdysozoa</taxon>
        <taxon>Arthropoda</taxon>
        <taxon>Hexapoda</taxon>
        <taxon>Insecta</taxon>
        <taxon>Pterygota</taxon>
        <taxon>Neoptera</taxon>
        <taxon>Endopterygota</taxon>
        <taxon>Lepidoptera</taxon>
        <taxon>Glossata</taxon>
        <taxon>Ditrysia</taxon>
        <taxon>Pyraloidea</taxon>
        <taxon>Crambidae</taxon>
        <taxon>Crambinae</taxon>
        <taxon>Diatraea</taxon>
    </lineage>
</organism>
<keyword evidence="1" id="KW-1133">Transmembrane helix</keyword>
<dbReference type="Proteomes" id="UP001153714">
    <property type="component" value="Chromosome 17"/>
</dbReference>
<dbReference type="EMBL" id="OU893348">
    <property type="protein sequence ID" value="CAG9787484.1"/>
    <property type="molecule type" value="Genomic_DNA"/>
</dbReference>
<evidence type="ECO:0000313" key="3">
    <source>
        <dbReference type="Proteomes" id="UP001153714"/>
    </source>
</evidence>